<dbReference type="UCSC" id="C09H10.10">
    <property type="organism name" value="c. elegans"/>
</dbReference>
<name>Q9U3Q2_CAEEL</name>
<protein>
    <submittedName>
        <fullName evidence="3">FHA domain-containing protein</fullName>
    </submittedName>
</protein>
<proteinExistence type="predicted"/>
<accession>Q9U3Q2</accession>
<dbReference type="EMBL" id="BX284602">
    <property type="protein sequence ID" value="CAB54192.3"/>
    <property type="molecule type" value="Genomic_DNA"/>
</dbReference>
<dbReference type="CDD" id="cd00060">
    <property type="entry name" value="FHA"/>
    <property type="match status" value="1"/>
</dbReference>
<evidence type="ECO:0000256" key="1">
    <source>
        <dbReference type="SAM" id="MobiDB-lite"/>
    </source>
</evidence>
<sequence length="362" mass="40249">MPINGIKIKNSSGEEVYVLKEKGSVVNFGREKKVCHITFDPHAARVSRIHASIEWGDEGLFFTDKSKEGTEINGTRLKQSSQELHEGVYQLAIGGISMTLEVDGDELEETVIDSPQPDESSTVPETVYEESRYSNSSIKEMPAVEVTDDDFDDVSSISTFNITKFNPSSIRKRKPEGDVFSIDRPRGKRGPISYRPRMNFDDEMENRGSRGPRARKADKSGVFDEEAPAKKAKIAPQASQSLIKNFFRPKAPSAVEPDDVESIVSQVAALPSVSREPEEESDDSDLSDRGPAALNETIKYCNLIFQQPNSFKKNETTFDSNVPNFKRFVPKGLRDGRTSAISMHSTTTCNTTISMVDSRIVH</sequence>
<dbReference type="Gene3D" id="2.60.200.20">
    <property type="match status" value="1"/>
</dbReference>
<dbReference type="SMR" id="Q9U3Q2"/>
<feature type="region of interest" description="Disordered" evidence="1">
    <location>
        <begin position="111"/>
        <end position="136"/>
    </location>
</feature>
<dbReference type="AGR" id="WB:WBGene00007504"/>
<reference evidence="3 4" key="1">
    <citation type="journal article" date="1998" name="Science">
        <title>Genome sequence of the nematode C. elegans: a platform for investigating biology.</title>
        <authorList>
            <consortium name="The C. elegans sequencing consortium"/>
            <person name="Sulson J.E."/>
            <person name="Waterston R."/>
        </authorList>
    </citation>
    <scope>NUCLEOTIDE SEQUENCE [LARGE SCALE GENOMIC DNA]</scope>
    <source>
        <strain evidence="3 4">Bristol N2</strain>
    </source>
</reference>
<feature type="domain" description="FHA" evidence="2">
    <location>
        <begin position="26"/>
        <end position="77"/>
    </location>
</feature>
<dbReference type="PeptideAtlas" id="Q9U3Q2"/>
<dbReference type="eggNOG" id="ENOG502TGE0">
    <property type="taxonomic scope" value="Eukaryota"/>
</dbReference>
<dbReference type="RefSeq" id="NP_496374.2">
    <property type="nucleotide sequence ID" value="NM_063973.3"/>
</dbReference>
<feature type="region of interest" description="Disordered" evidence="1">
    <location>
        <begin position="268"/>
        <end position="291"/>
    </location>
</feature>
<keyword evidence="4" id="KW-1185">Reference proteome</keyword>
<dbReference type="STRING" id="6239.C09H10.10a.1"/>
<dbReference type="HOGENOM" id="CLU_761276_0_0_1"/>
<dbReference type="InterPro" id="IPR000253">
    <property type="entry name" value="FHA_dom"/>
</dbReference>
<dbReference type="OrthoDB" id="5811052at2759"/>
<evidence type="ECO:0000259" key="2">
    <source>
        <dbReference type="PROSITE" id="PS50006"/>
    </source>
</evidence>
<dbReference type="GeneID" id="174694"/>
<dbReference type="WormBase" id="C09H10.10a">
    <property type="protein sequence ID" value="CE44319"/>
    <property type="gene ID" value="WBGene00007504"/>
    <property type="gene designation" value="nbs-1"/>
</dbReference>
<organism evidence="3 4">
    <name type="scientific">Caenorhabditis elegans</name>
    <dbReference type="NCBI Taxonomy" id="6239"/>
    <lineage>
        <taxon>Eukaryota</taxon>
        <taxon>Metazoa</taxon>
        <taxon>Ecdysozoa</taxon>
        <taxon>Nematoda</taxon>
        <taxon>Chromadorea</taxon>
        <taxon>Rhabditida</taxon>
        <taxon>Rhabditina</taxon>
        <taxon>Rhabditomorpha</taxon>
        <taxon>Rhabditoidea</taxon>
        <taxon>Rhabditidae</taxon>
        <taxon>Peloderinae</taxon>
        <taxon>Caenorhabditis</taxon>
    </lineage>
</organism>
<feature type="region of interest" description="Disordered" evidence="1">
    <location>
        <begin position="178"/>
        <end position="235"/>
    </location>
</feature>
<dbReference type="Pfam" id="PF00498">
    <property type="entry name" value="FHA"/>
    <property type="match status" value="1"/>
</dbReference>
<dbReference type="SMART" id="SM00240">
    <property type="entry name" value="FHA"/>
    <property type="match status" value="1"/>
</dbReference>
<gene>
    <name evidence="3 5" type="primary">nbs-1</name>
    <name evidence="5" type="ORF">C09H10.10</name>
    <name evidence="3" type="ORF">CELE_C09H10.10</name>
</gene>
<dbReference type="InParanoid" id="Q9U3Q2"/>
<dbReference type="ExpressionAtlas" id="Q9U3Q2">
    <property type="expression patterns" value="baseline and differential"/>
</dbReference>
<dbReference type="Proteomes" id="UP000001940">
    <property type="component" value="Chromosome II"/>
</dbReference>
<evidence type="ECO:0000313" key="5">
    <source>
        <dbReference type="WormBase" id="C09H10.10a"/>
    </source>
</evidence>
<dbReference type="SUPFAM" id="SSF49879">
    <property type="entry name" value="SMAD/FHA domain"/>
    <property type="match status" value="1"/>
</dbReference>
<dbReference type="InterPro" id="IPR008984">
    <property type="entry name" value="SMAD_FHA_dom_sf"/>
</dbReference>
<dbReference type="OMA" id="KKVCHIT"/>
<dbReference type="PROSITE" id="PS50006">
    <property type="entry name" value="FHA_DOMAIN"/>
    <property type="match status" value="1"/>
</dbReference>
<dbReference type="CTD" id="174694"/>
<evidence type="ECO:0000313" key="4">
    <source>
        <dbReference type="Proteomes" id="UP000001940"/>
    </source>
</evidence>
<dbReference type="Bgee" id="WBGene00007504">
    <property type="expression patterns" value="Expressed in germ line (C elegans) and 4 other cell types or tissues"/>
</dbReference>
<dbReference type="FunCoup" id="Q9U3Q2">
    <property type="interactions" value="1002"/>
</dbReference>
<dbReference type="AlphaFoldDB" id="Q9U3Q2"/>
<dbReference type="PaxDb" id="6239-C09H10.10"/>
<evidence type="ECO:0000313" key="3">
    <source>
        <dbReference type="EMBL" id="CAB54192.3"/>
    </source>
</evidence>